<dbReference type="InterPro" id="IPR000595">
    <property type="entry name" value="cNMP-bd_dom"/>
</dbReference>
<dbReference type="Pfam" id="PF00027">
    <property type="entry name" value="cNMP_binding"/>
    <property type="match status" value="1"/>
</dbReference>
<dbReference type="HOGENOM" id="CLU_1683949_0_0_0"/>
<dbReference type="OrthoDB" id="892842at2"/>
<evidence type="ECO:0000313" key="2">
    <source>
        <dbReference type="EMBL" id="AIE84030.1"/>
    </source>
</evidence>
<dbReference type="CDD" id="cd00038">
    <property type="entry name" value="CAP_ED"/>
    <property type="match status" value="1"/>
</dbReference>
<dbReference type="Proteomes" id="UP000027982">
    <property type="component" value="Chromosome"/>
</dbReference>
<dbReference type="EMBL" id="CP007139">
    <property type="protein sequence ID" value="AIE84030.1"/>
    <property type="molecule type" value="Genomic_DNA"/>
</dbReference>
<dbReference type="SUPFAM" id="SSF51206">
    <property type="entry name" value="cAMP-binding domain-like"/>
    <property type="match status" value="1"/>
</dbReference>
<gene>
    <name evidence="2" type="ORF">OP10G_0662</name>
</gene>
<organism evidence="2 3">
    <name type="scientific">Fimbriimonas ginsengisoli Gsoil 348</name>
    <dbReference type="NCBI Taxonomy" id="661478"/>
    <lineage>
        <taxon>Bacteria</taxon>
        <taxon>Bacillati</taxon>
        <taxon>Armatimonadota</taxon>
        <taxon>Fimbriimonadia</taxon>
        <taxon>Fimbriimonadales</taxon>
        <taxon>Fimbriimonadaceae</taxon>
        <taxon>Fimbriimonas</taxon>
    </lineage>
</organism>
<dbReference type="InterPro" id="IPR014710">
    <property type="entry name" value="RmlC-like_jellyroll"/>
</dbReference>
<dbReference type="PROSITE" id="PS50042">
    <property type="entry name" value="CNMP_BINDING_3"/>
    <property type="match status" value="1"/>
</dbReference>
<proteinExistence type="predicted"/>
<accession>A0A068NMQ0</accession>
<dbReference type="STRING" id="661478.OP10G_0662"/>
<evidence type="ECO:0000313" key="3">
    <source>
        <dbReference type="Proteomes" id="UP000027982"/>
    </source>
</evidence>
<dbReference type="RefSeq" id="WP_025227319.1">
    <property type="nucleotide sequence ID" value="NZ_CP007139.1"/>
</dbReference>
<dbReference type="Gene3D" id="2.60.120.10">
    <property type="entry name" value="Jelly Rolls"/>
    <property type="match status" value="1"/>
</dbReference>
<evidence type="ECO:0000259" key="1">
    <source>
        <dbReference type="PROSITE" id="PS50042"/>
    </source>
</evidence>
<name>A0A068NMQ0_FIMGI</name>
<feature type="domain" description="Cyclic nucleotide-binding" evidence="1">
    <location>
        <begin position="13"/>
        <end position="94"/>
    </location>
</feature>
<reference evidence="2 3" key="1">
    <citation type="journal article" date="2014" name="PLoS ONE">
        <title>The first complete genome sequence of the class fimbriimonadia in the phylum armatimonadetes.</title>
        <authorList>
            <person name="Hu Z.Y."/>
            <person name="Wang Y.Z."/>
            <person name="Im W.T."/>
            <person name="Wang S.Y."/>
            <person name="Zhao G.P."/>
            <person name="Zheng H.J."/>
            <person name="Quan Z.X."/>
        </authorList>
    </citation>
    <scope>NUCLEOTIDE SEQUENCE [LARGE SCALE GENOMIC DNA]</scope>
    <source>
        <strain evidence="2">Gsoil 348</strain>
    </source>
</reference>
<dbReference type="SMART" id="SM00100">
    <property type="entry name" value="cNMP"/>
    <property type="match status" value="1"/>
</dbReference>
<protein>
    <submittedName>
        <fullName evidence="2">Cyclic nucleotide-binding protein</fullName>
    </submittedName>
</protein>
<dbReference type="KEGG" id="fgi:OP10G_0662"/>
<keyword evidence="3" id="KW-1185">Reference proteome</keyword>
<dbReference type="InterPro" id="IPR018490">
    <property type="entry name" value="cNMP-bd_dom_sf"/>
</dbReference>
<sequence>MTEIIDALNSSLLVYGLTPEQIEPIAALGKKANFVAGEHISLIGAHEADLFVIVEGHVNLLTHDSDKLGEVGPAGILGEVSFVDAGPRHAHAVAQGFVTAIKFPARELRAHLSRDRNVGFIVLANLSRLLAARLRNADGRLDALMDLEHDVWHHAL</sequence>
<dbReference type="AlphaFoldDB" id="A0A068NMQ0"/>
<dbReference type="eggNOG" id="COG0664">
    <property type="taxonomic scope" value="Bacteria"/>
</dbReference>